<reference evidence="3" key="1">
    <citation type="submission" date="2016-10" db="EMBL/GenBank/DDBJ databases">
        <authorList>
            <person name="Varghese N."/>
            <person name="Submissions S."/>
        </authorList>
    </citation>
    <scope>NUCLEOTIDE SEQUENCE [LARGE SCALE GENOMIC DNA]</scope>
    <source>
        <strain evidence="3">DSM 25329</strain>
    </source>
</reference>
<keyword evidence="1" id="KW-0472">Membrane</keyword>
<accession>A0A1G6Z6V1</accession>
<dbReference type="STRING" id="659014.SAMN04487996_10321"/>
<evidence type="ECO:0000313" key="3">
    <source>
        <dbReference type="Proteomes" id="UP000198748"/>
    </source>
</evidence>
<sequence>MCVTPQKEEVMHNRSINYFGLKLMLLMVVAPLWGALAQLQQSDRLEIPTSSSSSEQFEVFSLGERGILSVIRGNEFSNRNEQWEFVKYDTTLKALWRTSYKLDYRYIPVMAYKGEESGYWLFAEPDTDKFLFLQLNFQDGSIDTYKGNLLSGVDVQHFKVIGSKALVSGYYRSRPIVIVHSFFDHTTRVLPGLFEKNTELNNVDINEIDGYINVITYAYRRKNCVFEIKTYNYDGKLLKRTSLSDPRYSFISGQIVPLNADDSYLIGNYSVGCTQYSQGLYVTHISDDTPEEPQFIEFSELQNFFNYMKPKRRARVLEKIGKRKSLGKENRFRYRLLVHQLIQTEKEIVLVAEVYYPNQRSTSPIISGGMSRPYVARALEGYRYTHAIVCGFDLSGKLIWDNTITIKDLTSFDLQEMVQVTPVDDYFVLAYPQEGEIHTEVISRNKVVVETEKFKINPKSEKEKVLNNEDGYLSPWYGQYFLAYGMQRIGTSSIVQGREVFYVNKLTYKTDEIGKMEAKEEASRPGQQP</sequence>
<proteinExistence type="predicted"/>
<keyword evidence="3" id="KW-1185">Reference proteome</keyword>
<gene>
    <name evidence="2" type="ORF">SAMN04487996_10321</name>
</gene>
<keyword evidence="1" id="KW-1133">Transmembrane helix</keyword>
<evidence type="ECO:0000256" key="1">
    <source>
        <dbReference type="SAM" id="Phobius"/>
    </source>
</evidence>
<dbReference type="Proteomes" id="UP000198748">
    <property type="component" value="Unassembled WGS sequence"/>
</dbReference>
<organism evidence="2 3">
    <name type="scientific">Dyadobacter soli</name>
    <dbReference type="NCBI Taxonomy" id="659014"/>
    <lineage>
        <taxon>Bacteria</taxon>
        <taxon>Pseudomonadati</taxon>
        <taxon>Bacteroidota</taxon>
        <taxon>Cytophagia</taxon>
        <taxon>Cytophagales</taxon>
        <taxon>Spirosomataceae</taxon>
        <taxon>Dyadobacter</taxon>
    </lineage>
</organism>
<feature type="transmembrane region" description="Helical" evidence="1">
    <location>
        <begin position="16"/>
        <end position="36"/>
    </location>
</feature>
<dbReference type="EMBL" id="FNAN01000003">
    <property type="protein sequence ID" value="SDD97697.1"/>
    <property type="molecule type" value="Genomic_DNA"/>
</dbReference>
<evidence type="ECO:0000313" key="2">
    <source>
        <dbReference type="EMBL" id="SDD97697.1"/>
    </source>
</evidence>
<dbReference type="AlphaFoldDB" id="A0A1G6Z6V1"/>
<name>A0A1G6Z6V1_9BACT</name>
<keyword evidence="1" id="KW-0812">Transmembrane</keyword>
<protein>
    <submittedName>
        <fullName evidence="2">Uncharacterized protein</fullName>
    </submittedName>
</protein>